<comment type="caution">
    <text evidence="1">The sequence shown here is derived from an EMBL/GenBank/DDBJ whole genome shotgun (WGS) entry which is preliminary data.</text>
</comment>
<gene>
    <name evidence="1" type="ORF">AK812_SmicGene39912</name>
</gene>
<dbReference type="Proteomes" id="UP000186817">
    <property type="component" value="Unassembled WGS sequence"/>
</dbReference>
<reference evidence="1 2" key="1">
    <citation type="submission" date="2016-02" db="EMBL/GenBank/DDBJ databases">
        <title>Genome analysis of coral dinoflagellate symbionts highlights evolutionary adaptations to a symbiotic lifestyle.</title>
        <authorList>
            <person name="Aranda M."/>
            <person name="Li Y."/>
            <person name="Liew Y.J."/>
            <person name="Baumgarten S."/>
            <person name="Simakov O."/>
            <person name="Wilson M."/>
            <person name="Piel J."/>
            <person name="Ashoor H."/>
            <person name="Bougouffa S."/>
            <person name="Bajic V.B."/>
            <person name="Ryu T."/>
            <person name="Ravasi T."/>
            <person name="Bayer T."/>
            <person name="Micklem G."/>
            <person name="Kim H."/>
            <person name="Bhak J."/>
            <person name="Lajeunesse T.C."/>
            <person name="Voolstra C.R."/>
        </authorList>
    </citation>
    <scope>NUCLEOTIDE SEQUENCE [LARGE SCALE GENOMIC DNA]</scope>
    <source>
        <strain evidence="1 2">CCMP2467</strain>
    </source>
</reference>
<protein>
    <submittedName>
        <fullName evidence="1">Uncharacterized protein</fullName>
    </submittedName>
</protein>
<dbReference type="AlphaFoldDB" id="A0A1Q9CA06"/>
<sequence length="251" mass="27546">MHSAFTGTPRCTRAPICAERVYWAAWADALPVLWLRRPEAVARFFCSLRACCRYTDGTHLTHAGWEGRPAPRCQSQNCVLRAGSLLTGRMAPRTRTGRLQREGALTAQVLQMRHRVMRTHKAHAASEAARRRSLAVHAWVCMGAGQRGDACRWSDECQEFPRAMLQLRVQRAPPPVRTSAAQHCAACALQRAVASSALAVWSIPPCVSSALIASIRGFALPAAKEIGGLVMSSVRARHTDLDGPGLVPRWH</sequence>
<evidence type="ECO:0000313" key="1">
    <source>
        <dbReference type="EMBL" id="OLP79759.1"/>
    </source>
</evidence>
<proteinExistence type="predicted"/>
<accession>A0A1Q9CA06</accession>
<name>A0A1Q9CA06_SYMMI</name>
<dbReference type="EMBL" id="LSRX01001449">
    <property type="protein sequence ID" value="OLP79759.1"/>
    <property type="molecule type" value="Genomic_DNA"/>
</dbReference>
<keyword evidence="2" id="KW-1185">Reference proteome</keyword>
<dbReference type="OrthoDB" id="10645678at2759"/>
<evidence type="ECO:0000313" key="2">
    <source>
        <dbReference type="Proteomes" id="UP000186817"/>
    </source>
</evidence>
<organism evidence="1 2">
    <name type="scientific">Symbiodinium microadriaticum</name>
    <name type="common">Dinoflagellate</name>
    <name type="synonym">Zooxanthella microadriatica</name>
    <dbReference type="NCBI Taxonomy" id="2951"/>
    <lineage>
        <taxon>Eukaryota</taxon>
        <taxon>Sar</taxon>
        <taxon>Alveolata</taxon>
        <taxon>Dinophyceae</taxon>
        <taxon>Suessiales</taxon>
        <taxon>Symbiodiniaceae</taxon>
        <taxon>Symbiodinium</taxon>
    </lineage>
</organism>